<name>A0AAD2HAZ9_9AGAR</name>
<organism evidence="1 2">
    <name type="scientific">Mycena citricolor</name>
    <dbReference type="NCBI Taxonomy" id="2018698"/>
    <lineage>
        <taxon>Eukaryota</taxon>
        <taxon>Fungi</taxon>
        <taxon>Dikarya</taxon>
        <taxon>Basidiomycota</taxon>
        <taxon>Agaricomycotina</taxon>
        <taxon>Agaricomycetes</taxon>
        <taxon>Agaricomycetidae</taxon>
        <taxon>Agaricales</taxon>
        <taxon>Marasmiineae</taxon>
        <taxon>Mycenaceae</taxon>
        <taxon>Mycena</taxon>
    </lineage>
</organism>
<sequence length="134" mass="14966">EHPPTLCNSPHHPSLARLYHLVFTSTTTALRTLHTSHHPLWTPSPKNLSWPLLRPASQLIPNSRLQMFPTPACRLMRTSSRSMALPASLPKLSASPYVYHFSYLLRHHRIMSSTLGAQTYTLLASSGSLLSLCT</sequence>
<protein>
    <submittedName>
        <fullName evidence="1">Uncharacterized protein</fullName>
    </submittedName>
</protein>
<keyword evidence="2" id="KW-1185">Reference proteome</keyword>
<feature type="non-terminal residue" evidence="1">
    <location>
        <position position="134"/>
    </location>
</feature>
<accession>A0AAD2HAZ9</accession>
<evidence type="ECO:0000313" key="1">
    <source>
        <dbReference type="EMBL" id="CAK5271741.1"/>
    </source>
</evidence>
<reference evidence="1" key="1">
    <citation type="submission" date="2023-11" db="EMBL/GenBank/DDBJ databases">
        <authorList>
            <person name="De Vega J J."/>
            <person name="De Vega J J."/>
        </authorList>
    </citation>
    <scope>NUCLEOTIDE SEQUENCE</scope>
</reference>
<dbReference type="AlphaFoldDB" id="A0AAD2HAZ9"/>
<dbReference type="Proteomes" id="UP001295794">
    <property type="component" value="Unassembled WGS sequence"/>
</dbReference>
<comment type="caution">
    <text evidence="1">The sequence shown here is derived from an EMBL/GenBank/DDBJ whole genome shotgun (WGS) entry which is preliminary data.</text>
</comment>
<proteinExistence type="predicted"/>
<gene>
    <name evidence="1" type="ORF">MYCIT1_LOCUS17016</name>
</gene>
<dbReference type="EMBL" id="CAVNYO010000174">
    <property type="protein sequence ID" value="CAK5271741.1"/>
    <property type="molecule type" value="Genomic_DNA"/>
</dbReference>
<evidence type="ECO:0000313" key="2">
    <source>
        <dbReference type="Proteomes" id="UP001295794"/>
    </source>
</evidence>